<dbReference type="AlphaFoldDB" id="A0A382DUK9"/>
<proteinExistence type="predicted"/>
<accession>A0A382DUK9</accession>
<reference evidence="1" key="1">
    <citation type="submission" date="2018-05" db="EMBL/GenBank/DDBJ databases">
        <authorList>
            <person name="Lanie J.A."/>
            <person name="Ng W.-L."/>
            <person name="Kazmierczak K.M."/>
            <person name="Andrzejewski T.M."/>
            <person name="Davidsen T.M."/>
            <person name="Wayne K.J."/>
            <person name="Tettelin H."/>
            <person name="Glass J.I."/>
            <person name="Rusch D."/>
            <person name="Podicherti R."/>
            <person name="Tsui H.-C.T."/>
            <person name="Winkler M.E."/>
        </authorList>
    </citation>
    <scope>NUCLEOTIDE SEQUENCE</scope>
</reference>
<dbReference type="EMBL" id="UINC01041193">
    <property type="protein sequence ID" value="SVB42130.1"/>
    <property type="molecule type" value="Genomic_DNA"/>
</dbReference>
<protein>
    <recommendedName>
        <fullName evidence="2">Oxidoreductase molybdopterin-binding domain-containing protein</fullName>
    </recommendedName>
</protein>
<evidence type="ECO:0000313" key="1">
    <source>
        <dbReference type="EMBL" id="SVB42130.1"/>
    </source>
</evidence>
<gene>
    <name evidence="1" type="ORF">METZ01_LOCUS194984</name>
</gene>
<feature type="non-terminal residue" evidence="1">
    <location>
        <position position="74"/>
    </location>
</feature>
<name>A0A382DUK9_9ZZZZ</name>
<organism evidence="1">
    <name type="scientific">marine metagenome</name>
    <dbReference type="NCBI Taxonomy" id="408172"/>
    <lineage>
        <taxon>unclassified sequences</taxon>
        <taxon>metagenomes</taxon>
        <taxon>ecological metagenomes</taxon>
    </lineage>
</organism>
<sequence length="74" mass="8544">MFQFGHEAMSNRLDELPIISSDSIPDWYHLEIWSGTGIARVFYLEELNAMANTTVRTDFFCNDGWEVPDVLWSG</sequence>
<evidence type="ECO:0008006" key="2">
    <source>
        <dbReference type="Google" id="ProtNLM"/>
    </source>
</evidence>